<sequence>MNRFAGMIGTTLGGGLIGAGVQRTQMAGNKLSSGFSKLVGKGGLKFDETTWVLFILGALLLIAGVYLSSRRK</sequence>
<feature type="transmembrane region" description="Helical" evidence="1">
    <location>
        <begin position="50"/>
        <end position="68"/>
    </location>
</feature>
<gene>
    <name evidence="2" type="ORF">K7J14_11380</name>
</gene>
<dbReference type="RefSeq" id="WP_230756252.1">
    <property type="nucleotide sequence ID" value="NZ_JAINWA010000003.1"/>
</dbReference>
<dbReference type="Proteomes" id="UP001198163">
    <property type="component" value="Unassembled WGS sequence"/>
</dbReference>
<evidence type="ECO:0000313" key="3">
    <source>
        <dbReference type="Proteomes" id="UP001198163"/>
    </source>
</evidence>
<protein>
    <submittedName>
        <fullName evidence="2">LPXTG cell wall anchor domain-containing protein</fullName>
    </submittedName>
</protein>
<keyword evidence="1" id="KW-1133">Transmembrane helix</keyword>
<comment type="caution">
    <text evidence="2">The sequence shown here is derived from an EMBL/GenBank/DDBJ whole genome shotgun (WGS) entry which is preliminary data.</text>
</comment>
<reference evidence="2" key="1">
    <citation type="submission" date="2021-08" db="EMBL/GenBank/DDBJ databases">
        <title>Comparative analyses of Brucepasteria parasyntrophica and Teretinema zuelzerae.</title>
        <authorList>
            <person name="Song Y."/>
            <person name="Brune A."/>
        </authorList>
    </citation>
    <scope>NUCLEOTIDE SEQUENCE</scope>
    <source>
        <strain evidence="2">DSM 1903</strain>
    </source>
</reference>
<organism evidence="2 3">
    <name type="scientific">Teretinema zuelzerae</name>
    <dbReference type="NCBI Taxonomy" id="156"/>
    <lineage>
        <taxon>Bacteria</taxon>
        <taxon>Pseudomonadati</taxon>
        <taxon>Spirochaetota</taxon>
        <taxon>Spirochaetia</taxon>
        <taxon>Spirochaetales</taxon>
        <taxon>Treponemataceae</taxon>
        <taxon>Teretinema</taxon>
    </lineage>
</organism>
<dbReference type="EMBL" id="JAINWA010000003">
    <property type="protein sequence ID" value="MCD1655294.1"/>
    <property type="molecule type" value="Genomic_DNA"/>
</dbReference>
<keyword evidence="3" id="KW-1185">Reference proteome</keyword>
<name>A0AAE3EKY9_9SPIR</name>
<dbReference type="NCBIfam" id="TIGR01167">
    <property type="entry name" value="LPXTG_anchor"/>
    <property type="match status" value="1"/>
</dbReference>
<evidence type="ECO:0000256" key="1">
    <source>
        <dbReference type="SAM" id="Phobius"/>
    </source>
</evidence>
<keyword evidence="1" id="KW-0812">Transmembrane</keyword>
<dbReference type="AlphaFoldDB" id="A0AAE3EKY9"/>
<proteinExistence type="predicted"/>
<evidence type="ECO:0000313" key="2">
    <source>
        <dbReference type="EMBL" id="MCD1655294.1"/>
    </source>
</evidence>
<keyword evidence="1" id="KW-0472">Membrane</keyword>
<accession>A0AAE3EKY9</accession>